<dbReference type="InterPro" id="IPR016181">
    <property type="entry name" value="Acyl_CoA_acyltransferase"/>
</dbReference>
<sequence length="146" mass="16687">MTIKTFDAFSRLSIIDINRITNFLFEYSGESRDTKSAIRKSILYAAKEIPGLGGYVFVMEHQNAILGAIVVNRTGMNEYIPENILVYLAVKTEFREKGIGKALIKHTKKYCNGDISIHVNKDNPVIKLFEKQGFKSRNIEMRLVRN</sequence>
<gene>
    <name evidence="2" type="ORF">ACFQ1R_05385</name>
</gene>
<feature type="domain" description="N-acetyltransferase" evidence="1">
    <location>
        <begin position="1"/>
        <end position="146"/>
    </location>
</feature>
<proteinExistence type="predicted"/>
<dbReference type="PROSITE" id="PS51186">
    <property type="entry name" value="GNAT"/>
    <property type="match status" value="1"/>
</dbReference>
<dbReference type="SUPFAM" id="SSF55729">
    <property type="entry name" value="Acyl-CoA N-acyltransferases (Nat)"/>
    <property type="match status" value="1"/>
</dbReference>
<evidence type="ECO:0000259" key="1">
    <source>
        <dbReference type="PROSITE" id="PS51186"/>
    </source>
</evidence>
<dbReference type="RefSeq" id="WP_379925095.1">
    <property type="nucleotide sequence ID" value="NZ_JBHTJI010000001.1"/>
</dbReference>
<dbReference type="InterPro" id="IPR000182">
    <property type="entry name" value="GNAT_dom"/>
</dbReference>
<keyword evidence="3" id="KW-1185">Reference proteome</keyword>
<organism evidence="2 3">
    <name type="scientific">Mariniflexile jejuense</name>
    <dbReference type="NCBI Taxonomy" id="1173582"/>
    <lineage>
        <taxon>Bacteria</taxon>
        <taxon>Pseudomonadati</taxon>
        <taxon>Bacteroidota</taxon>
        <taxon>Flavobacteriia</taxon>
        <taxon>Flavobacteriales</taxon>
        <taxon>Flavobacteriaceae</taxon>
        <taxon>Mariniflexile</taxon>
    </lineage>
</organism>
<evidence type="ECO:0000313" key="3">
    <source>
        <dbReference type="Proteomes" id="UP001597061"/>
    </source>
</evidence>
<dbReference type="CDD" id="cd04301">
    <property type="entry name" value="NAT_SF"/>
    <property type="match status" value="1"/>
</dbReference>
<dbReference type="Proteomes" id="UP001597061">
    <property type="component" value="Unassembled WGS sequence"/>
</dbReference>
<reference evidence="3" key="1">
    <citation type="journal article" date="2019" name="Int. J. Syst. Evol. Microbiol.">
        <title>The Global Catalogue of Microorganisms (GCM) 10K type strain sequencing project: providing services to taxonomists for standard genome sequencing and annotation.</title>
        <authorList>
            <consortium name="The Broad Institute Genomics Platform"/>
            <consortium name="The Broad Institute Genome Sequencing Center for Infectious Disease"/>
            <person name="Wu L."/>
            <person name="Ma J."/>
        </authorList>
    </citation>
    <scope>NUCLEOTIDE SEQUENCE [LARGE SCALE GENOMIC DNA]</scope>
    <source>
        <strain evidence="3">CCUG 62414</strain>
    </source>
</reference>
<comment type="caution">
    <text evidence="2">The sequence shown here is derived from an EMBL/GenBank/DDBJ whole genome shotgun (WGS) entry which is preliminary data.</text>
</comment>
<protein>
    <submittedName>
        <fullName evidence="2">GNAT family N-acetyltransferase</fullName>
    </submittedName>
</protein>
<dbReference type="EMBL" id="JBHTJI010000001">
    <property type="protein sequence ID" value="MFD0989518.1"/>
    <property type="molecule type" value="Genomic_DNA"/>
</dbReference>
<evidence type="ECO:0000313" key="2">
    <source>
        <dbReference type="EMBL" id="MFD0989518.1"/>
    </source>
</evidence>
<name>A0ABW3JGK4_9FLAO</name>
<dbReference type="Gene3D" id="3.40.630.30">
    <property type="match status" value="1"/>
</dbReference>
<dbReference type="Pfam" id="PF13508">
    <property type="entry name" value="Acetyltransf_7"/>
    <property type="match status" value="1"/>
</dbReference>
<accession>A0ABW3JGK4</accession>